<feature type="region of interest" description="Disordered" evidence="4">
    <location>
        <begin position="102"/>
        <end position="135"/>
    </location>
</feature>
<feature type="domain" description="Superoxide dismutase copper/zinc binding" evidence="6">
    <location>
        <begin position="66"/>
        <end position="197"/>
    </location>
</feature>
<name>A0A9W5TWU9_9BACI</name>
<keyword evidence="3" id="KW-0186">Copper</keyword>
<evidence type="ECO:0000256" key="2">
    <source>
        <dbReference type="ARBA" id="ARBA00024900"/>
    </source>
</evidence>
<keyword evidence="5" id="KW-0732">Signal</keyword>
<feature type="region of interest" description="Disordered" evidence="4">
    <location>
        <begin position="175"/>
        <end position="199"/>
    </location>
</feature>
<comment type="catalytic activity">
    <reaction evidence="3">
        <text>2 superoxide + 2 H(+) = H2O2 + O2</text>
        <dbReference type="Rhea" id="RHEA:20696"/>
        <dbReference type="ChEBI" id="CHEBI:15378"/>
        <dbReference type="ChEBI" id="CHEBI:15379"/>
        <dbReference type="ChEBI" id="CHEBI:16240"/>
        <dbReference type="ChEBI" id="CHEBI:18421"/>
        <dbReference type="EC" id="1.15.1.1"/>
    </reaction>
</comment>
<evidence type="ECO:0000256" key="5">
    <source>
        <dbReference type="SAM" id="SignalP"/>
    </source>
</evidence>
<feature type="chain" id="PRO_5040945811" description="Superoxide dismutase [Cu-Zn]" evidence="5">
    <location>
        <begin position="25"/>
        <end position="199"/>
    </location>
</feature>
<comment type="function">
    <text evidence="2">Destroys radicals which are normally produced within the cells and which are toxic to biological systems. May play a role in favoring mycobacterial survival in phagocytes.</text>
</comment>
<accession>A0A9W5TWU9</accession>
<proteinExistence type="inferred from homology"/>
<dbReference type="InterPro" id="IPR024134">
    <property type="entry name" value="SOD_Cu/Zn_/chaperone"/>
</dbReference>
<feature type="compositionally biased region" description="Basic and acidic residues" evidence="4">
    <location>
        <begin position="114"/>
        <end position="129"/>
    </location>
</feature>
<keyword evidence="3" id="KW-0862">Zinc</keyword>
<dbReference type="Gene3D" id="2.60.40.200">
    <property type="entry name" value="Superoxide dismutase, copper/zinc binding domain"/>
    <property type="match status" value="1"/>
</dbReference>
<dbReference type="EC" id="1.15.1.1" evidence="3"/>
<dbReference type="CDD" id="cd00305">
    <property type="entry name" value="Cu-Zn_Superoxide_Dismutase"/>
    <property type="match status" value="1"/>
</dbReference>
<dbReference type="InterPro" id="IPR018152">
    <property type="entry name" value="SOD_Cu/Zn_BS"/>
</dbReference>
<reference evidence="7" key="2">
    <citation type="submission" date="2020-09" db="EMBL/GenBank/DDBJ databases">
        <authorList>
            <person name="Sun Q."/>
            <person name="Zhou Y."/>
        </authorList>
    </citation>
    <scope>NUCLEOTIDE SEQUENCE</scope>
    <source>
        <strain evidence="7">CGMCC 1.15454</strain>
    </source>
</reference>
<sequence length="199" mass="20907">MKRWAFLLLLLTIMLVITACGGNADDESNSQDNMGGADDNTQNEKKDDDNQTVQVDLKNGDGESVGTTTLEQVSKGVKITLEGHDIPSGTHGFHIHETGQCEAPDFKSAGGHFNPEDSNHGFDDPDGPHAGDLPNIVVGKDGTVNESFIAEKVTLEEGKDNSLFGDGGTAIVIHEGADDGKSQPSGDAGDRFACGAINK</sequence>
<evidence type="ECO:0000256" key="1">
    <source>
        <dbReference type="ARBA" id="ARBA00010457"/>
    </source>
</evidence>
<comment type="caution">
    <text evidence="7">The sequence shown here is derived from an EMBL/GenBank/DDBJ whole genome shotgun (WGS) entry which is preliminary data.</text>
</comment>
<comment type="cofactor">
    <cofactor evidence="3">
        <name>Cu cation</name>
        <dbReference type="ChEBI" id="CHEBI:23378"/>
    </cofactor>
    <text evidence="3">Binds 1 copper ion per subunit.</text>
</comment>
<dbReference type="PROSITE" id="PS00332">
    <property type="entry name" value="SOD_CU_ZN_2"/>
    <property type="match status" value="1"/>
</dbReference>
<keyword evidence="3" id="KW-0560">Oxidoreductase</keyword>
<evidence type="ECO:0000313" key="7">
    <source>
        <dbReference type="EMBL" id="GGB40900.1"/>
    </source>
</evidence>
<dbReference type="PANTHER" id="PTHR10003">
    <property type="entry name" value="SUPEROXIDE DISMUTASE CU-ZN -RELATED"/>
    <property type="match status" value="1"/>
</dbReference>
<dbReference type="GO" id="GO:0005507">
    <property type="term" value="F:copper ion binding"/>
    <property type="evidence" value="ECO:0007669"/>
    <property type="project" value="InterPro"/>
</dbReference>
<feature type="region of interest" description="Disordered" evidence="4">
    <location>
        <begin position="26"/>
        <end position="66"/>
    </location>
</feature>
<dbReference type="PROSITE" id="PS51257">
    <property type="entry name" value="PROKAR_LIPOPROTEIN"/>
    <property type="match status" value="1"/>
</dbReference>
<dbReference type="Pfam" id="PF00080">
    <property type="entry name" value="Sod_Cu"/>
    <property type="match status" value="1"/>
</dbReference>
<dbReference type="InterPro" id="IPR036423">
    <property type="entry name" value="SOD-like_Cu/Zn_dom_sf"/>
</dbReference>
<dbReference type="InterPro" id="IPR001424">
    <property type="entry name" value="SOD_Cu_Zn_dom"/>
</dbReference>
<reference evidence="7" key="1">
    <citation type="journal article" date="2014" name="Int. J. Syst. Evol. Microbiol.">
        <title>Complete genome sequence of Corynebacterium casei LMG S-19264T (=DSM 44701T), isolated from a smear-ripened cheese.</title>
        <authorList>
            <consortium name="US DOE Joint Genome Institute (JGI-PGF)"/>
            <person name="Walter F."/>
            <person name="Albersmeier A."/>
            <person name="Kalinowski J."/>
            <person name="Ruckert C."/>
        </authorList>
    </citation>
    <scope>NUCLEOTIDE SEQUENCE</scope>
    <source>
        <strain evidence="7">CGMCC 1.15454</strain>
    </source>
</reference>
<feature type="signal peptide" evidence="5">
    <location>
        <begin position="1"/>
        <end position="24"/>
    </location>
</feature>
<dbReference type="GO" id="GO:0004784">
    <property type="term" value="F:superoxide dismutase activity"/>
    <property type="evidence" value="ECO:0007669"/>
    <property type="project" value="UniProtKB-EC"/>
</dbReference>
<dbReference type="RefSeq" id="WP_102415698.1">
    <property type="nucleotide sequence ID" value="NZ_BMJD01000011.1"/>
</dbReference>
<evidence type="ECO:0000313" key="8">
    <source>
        <dbReference type="Proteomes" id="UP000621492"/>
    </source>
</evidence>
<keyword evidence="8" id="KW-1185">Reference proteome</keyword>
<protein>
    <recommendedName>
        <fullName evidence="3">Superoxide dismutase [Cu-Zn]</fullName>
        <ecNumber evidence="3">1.15.1.1</ecNumber>
    </recommendedName>
</protein>
<comment type="cofactor">
    <cofactor evidence="3">
        <name>Zn(2+)</name>
        <dbReference type="ChEBI" id="CHEBI:29105"/>
    </cofactor>
    <text evidence="3">Binds 1 zinc ion per subunit.</text>
</comment>
<evidence type="ECO:0000256" key="4">
    <source>
        <dbReference type="SAM" id="MobiDB-lite"/>
    </source>
</evidence>
<dbReference type="EMBL" id="BMJD01000011">
    <property type="protein sequence ID" value="GGB40900.1"/>
    <property type="molecule type" value="Genomic_DNA"/>
</dbReference>
<comment type="similarity">
    <text evidence="1 3">Belongs to the Cu-Zn superoxide dismutase family.</text>
</comment>
<evidence type="ECO:0000256" key="3">
    <source>
        <dbReference type="RuleBase" id="RU000393"/>
    </source>
</evidence>
<evidence type="ECO:0000259" key="6">
    <source>
        <dbReference type="Pfam" id="PF00080"/>
    </source>
</evidence>
<dbReference type="SUPFAM" id="SSF49329">
    <property type="entry name" value="Cu,Zn superoxide dismutase-like"/>
    <property type="match status" value="1"/>
</dbReference>
<organism evidence="7 8">
    <name type="scientific">Lentibacillus populi</name>
    <dbReference type="NCBI Taxonomy" id="1827502"/>
    <lineage>
        <taxon>Bacteria</taxon>
        <taxon>Bacillati</taxon>
        <taxon>Bacillota</taxon>
        <taxon>Bacilli</taxon>
        <taxon>Bacillales</taxon>
        <taxon>Bacillaceae</taxon>
        <taxon>Lentibacillus</taxon>
    </lineage>
</organism>
<dbReference type="AlphaFoldDB" id="A0A9W5TWU9"/>
<keyword evidence="3" id="KW-0479">Metal-binding</keyword>
<dbReference type="Proteomes" id="UP000621492">
    <property type="component" value="Unassembled WGS sequence"/>
</dbReference>
<gene>
    <name evidence="7" type="ORF">GCM10011409_18010</name>
</gene>